<feature type="transmembrane region" description="Helical" evidence="2">
    <location>
        <begin position="977"/>
        <end position="1002"/>
    </location>
</feature>
<feature type="transmembrane region" description="Helical" evidence="2">
    <location>
        <begin position="425"/>
        <end position="445"/>
    </location>
</feature>
<evidence type="ECO:0000256" key="1">
    <source>
        <dbReference type="SAM" id="MobiDB-lite"/>
    </source>
</evidence>
<feature type="transmembrane region" description="Helical" evidence="2">
    <location>
        <begin position="457"/>
        <end position="479"/>
    </location>
</feature>
<evidence type="ECO:0000313" key="3">
    <source>
        <dbReference type="EMBL" id="ABC93262.1"/>
    </source>
</evidence>
<dbReference type="Gene3D" id="3.30.70.1320">
    <property type="entry name" value="Multidrug efflux transporter AcrB pore domain like"/>
    <property type="match status" value="1"/>
</dbReference>
<feature type="region of interest" description="Disordered" evidence="1">
    <location>
        <begin position="1019"/>
        <end position="1050"/>
    </location>
</feature>
<dbReference type="Proteomes" id="UP000001936">
    <property type="component" value="Plasmid p42c"/>
</dbReference>
<feature type="transmembrane region" description="Helical" evidence="2">
    <location>
        <begin position="897"/>
        <end position="923"/>
    </location>
</feature>
<dbReference type="EMBL" id="CP000136">
    <property type="protein sequence ID" value="ABC93262.1"/>
    <property type="molecule type" value="Genomic_DNA"/>
</dbReference>
<dbReference type="GO" id="GO:0042910">
    <property type="term" value="F:xenobiotic transmembrane transporter activity"/>
    <property type="evidence" value="ECO:0007669"/>
    <property type="project" value="TreeGrafter"/>
</dbReference>
<feature type="transmembrane region" description="Helical" evidence="2">
    <location>
        <begin position="334"/>
        <end position="351"/>
    </location>
</feature>
<dbReference type="Gene3D" id="3.30.70.1440">
    <property type="entry name" value="Multidrug efflux transporter AcrB pore domain"/>
    <property type="match status" value="1"/>
</dbReference>
<evidence type="ECO:0000313" key="4">
    <source>
        <dbReference type="Proteomes" id="UP000001936"/>
    </source>
</evidence>
<feature type="transmembrane region" description="Helical" evidence="2">
    <location>
        <begin position="358"/>
        <end position="378"/>
    </location>
</feature>
<dbReference type="SUPFAM" id="SSF82693">
    <property type="entry name" value="Multidrug efflux transporter AcrB pore domain, PN1, PN2, PC1 and PC2 subdomains"/>
    <property type="match status" value="3"/>
</dbReference>
<keyword evidence="3" id="KW-0614">Plasmid</keyword>
<dbReference type="InterPro" id="IPR001036">
    <property type="entry name" value="Acrflvin-R"/>
</dbReference>
<dbReference type="InterPro" id="IPR027463">
    <property type="entry name" value="AcrB_DN_DC_subdom"/>
</dbReference>
<reference evidence="3 4" key="1">
    <citation type="journal article" date="2006" name="Proc. Natl. Acad. Sci. U.S.A.">
        <title>The partitioned Rhizobium etli genome: genetic and metabolic redundancy in seven interacting replicons.</title>
        <authorList>
            <person name="Gonzalez V."/>
            <person name="Santamaria R.I."/>
            <person name="Bustos P."/>
            <person name="Hernandez-Gonzalez I."/>
            <person name="Medrano-Soto A."/>
            <person name="Moreno-Hagelsieb G."/>
            <person name="Janga S.C."/>
            <person name="Ramirez M.A."/>
            <person name="Jimenez-Jacinto V."/>
            <person name="Collado-Vides J."/>
            <person name="Davila G."/>
        </authorList>
    </citation>
    <scope>NUCLEOTIDE SEQUENCE [LARGE SCALE GENOMIC DNA]</scope>
    <source>
        <strain evidence="4">ATCC 51251 / DSM 11541 / JCM 21823 / NBRC 15573 / CFN 42</strain>
    </source>
</reference>
<dbReference type="KEGG" id="ret:RHE_PC00055"/>
<dbReference type="GO" id="GO:0005886">
    <property type="term" value="C:plasma membrane"/>
    <property type="evidence" value="ECO:0007669"/>
    <property type="project" value="TreeGrafter"/>
</dbReference>
<gene>
    <name evidence="3" type="ordered locus">RHE_PC00055</name>
</gene>
<dbReference type="HOGENOM" id="CLU_002755_1_2_5"/>
<dbReference type="AlphaFoldDB" id="Q2K1A4"/>
<dbReference type="PANTHER" id="PTHR32063:SF77">
    <property type="entry name" value="ACR FAMILY TRANSPORT PROTEIN"/>
    <property type="match status" value="1"/>
</dbReference>
<feature type="transmembrane region" description="Helical" evidence="2">
    <location>
        <begin position="517"/>
        <end position="536"/>
    </location>
</feature>
<organism evidence="3 4">
    <name type="scientific">Rhizobium etli (strain ATCC 51251 / DSM 11541 / JCM 21823 / NBRC 15573 / CFN 42)</name>
    <dbReference type="NCBI Taxonomy" id="347834"/>
    <lineage>
        <taxon>Bacteria</taxon>
        <taxon>Pseudomonadati</taxon>
        <taxon>Pseudomonadota</taxon>
        <taxon>Alphaproteobacteria</taxon>
        <taxon>Hyphomicrobiales</taxon>
        <taxon>Rhizobiaceae</taxon>
        <taxon>Rhizobium/Agrobacterium group</taxon>
        <taxon>Rhizobium</taxon>
    </lineage>
</organism>
<dbReference type="RefSeq" id="WP_011427682.1">
    <property type="nucleotide sequence ID" value="NC_007764.1"/>
</dbReference>
<sequence>MNFSAWSIRNPVPAILLFLMLTVGGLLAFKQLPIQNFPDMDLPTINVTATLEGAAPAQLETEVARKIEDSLAALSYLDHITTTITDGTVSIKVSFKLEKDSETALNEVRNAVDSVKGDLPAQMETPSVSKVTVQSSALVTYAVRSTALNETELSWFVDNDLTKALLSVPGVGQVNRIGGIDREVHVDLDAGTMASLGVTAATVSSQLKAVQTDTSGGLGEIGGTRQTLRTLGALPSVEALKGLKIPLANGQQVRLDDVASVTDSFAERSSMAYLDGKPVIAVEIKRSNGFSDSGVAAAVDQAVKQFAAKHSNVQIDEAYSTIGPIIGNYDGSMHMLYEGAILAIIVVWLFLRDWRATILSAVALPLSVIPTFLIMYFAGFSLNIVTLLALSLVVGILVDDAIVEIENIARHLQMGKRPIDAALEAANEIGLAVIATTFTLVSVFLPTAFMRGIPGLIFRQFGITAAVAVLASLVVARLLTPMMAAYFMKAHPTEEKDGRIMRAYIAIVKAAMNRRKTTVAVTAVVVALSLATIPLLKSGFLPASDDARTQITLTMQPGATIEQTDATARRAADIVGKLPDVTHVFSAVGSTSSGGGPDASTTSDVGSATLVAVLPPVDERGRKQSEIESDIRQALSVLPGVRVEVGGGGNGTKLEITLAGDDANVLDSASTALEEQLRSLKGIGAVTSTAARQAPEIQITPDFARSAALGVTSSAVAEAVRVATNGEYSSDLPKLNLPQRQIPIVVRFSPETRTNLDDIKNMRVAGTHGNVDLGSIADVRIGGSPSEIDRIDRMRNVTVSVELNGRILGDVNREAQALSALRHLPPGVTLVEQGELQRSSELFQSFALAMAIGVFCIYAVLVVLFHDFLQPLTLLMALPLSLGGALVPLVVTGTSFSMPAVIGLLMLMGVVTKNSILLIEYAIMSRHQGMSRFDALVDACHKRARPIVMTTIAMAFGMLPAALSLTGGDSSFRQPMAIVVIGGVIMSTLLSLIVIPVIFTFVDDLHEWLKRLVHWSDPHDKTDDEEPQASNDHAAIAFHPEQSRRGQGQR</sequence>
<keyword evidence="4" id="KW-1185">Reference proteome</keyword>
<feature type="transmembrane region" description="Helical" evidence="2">
    <location>
        <begin position="944"/>
        <end position="965"/>
    </location>
</feature>
<dbReference type="Gene3D" id="1.20.1640.10">
    <property type="entry name" value="Multidrug efflux transporter AcrB transmembrane domain"/>
    <property type="match status" value="2"/>
</dbReference>
<dbReference type="Pfam" id="PF00873">
    <property type="entry name" value="ACR_tran"/>
    <property type="match status" value="1"/>
</dbReference>
<accession>Q2K1A4</accession>
<dbReference type="PANTHER" id="PTHR32063">
    <property type="match status" value="1"/>
</dbReference>
<protein>
    <submittedName>
        <fullName evidence="3">Probable efflux cation transporter protein</fullName>
    </submittedName>
</protein>
<keyword evidence="2" id="KW-1133">Transmembrane helix</keyword>
<dbReference type="Gene3D" id="3.30.70.1430">
    <property type="entry name" value="Multidrug efflux transporter AcrB pore domain"/>
    <property type="match status" value="2"/>
</dbReference>
<feature type="transmembrane region" description="Helical" evidence="2">
    <location>
        <begin position="384"/>
        <end position="405"/>
    </location>
</feature>
<dbReference type="OrthoDB" id="9806532at2"/>
<keyword evidence="2" id="KW-0472">Membrane</keyword>
<evidence type="ECO:0000256" key="2">
    <source>
        <dbReference type="SAM" id="Phobius"/>
    </source>
</evidence>
<feature type="transmembrane region" description="Helical" evidence="2">
    <location>
        <begin position="872"/>
        <end position="891"/>
    </location>
</feature>
<geneLocation type="plasmid" evidence="3 4">
    <name>p42c</name>
</geneLocation>
<dbReference type="PRINTS" id="PR00702">
    <property type="entry name" value="ACRIFLAVINRP"/>
</dbReference>
<dbReference type="Gene3D" id="3.30.2090.10">
    <property type="entry name" value="Multidrug efflux transporter AcrB TolC docking domain, DN and DC subdomains"/>
    <property type="match status" value="2"/>
</dbReference>
<proteinExistence type="predicted"/>
<name>Q2K1A4_RHIEC</name>
<keyword evidence="2" id="KW-0812">Transmembrane</keyword>
<dbReference type="SUPFAM" id="SSF82866">
    <property type="entry name" value="Multidrug efflux transporter AcrB transmembrane domain"/>
    <property type="match status" value="2"/>
</dbReference>
<feature type="transmembrane region" description="Helical" evidence="2">
    <location>
        <begin position="846"/>
        <end position="865"/>
    </location>
</feature>
<dbReference type="eggNOG" id="COG0841">
    <property type="taxonomic scope" value="Bacteria"/>
</dbReference>
<dbReference type="SUPFAM" id="SSF82714">
    <property type="entry name" value="Multidrug efflux transporter AcrB TolC docking domain, DN and DC subdomains"/>
    <property type="match status" value="2"/>
</dbReference>